<dbReference type="EMBL" id="PIPR01000002">
    <property type="protein sequence ID" value="RUO39579.1"/>
    <property type="molecule type" value="Genomic_DNA"/>
</dbReference>
<feature type="transmembrane region" description="Helical" evidence="1">
    <location>
        <begin position="38"/>
        <end position="61"/>
    </location>
</feature>
<dbReference type="AlphaFoldDB" id="A0A7Z7ET09"/>
<sequence>MSKPGPLSILLSVLAALFGVQTEQNRQRDFTNGNPAVYITVGIIFIILFVVSLLLIVNWVLPA</sequence>
<dbReference type="RefSeq" id="WP_169931292.1">
    <property type="nucleotide sequence ID" value="NZ_PIPR01000002.1"/>
</dbReference>
<keyword evidence="1" id="KW-1133">Transmembrane helix</keyword>
<protein>
    <submittedName>
        <fullName evidence="2">DUF2970 domain-containing protein</fullName>
    </submittedName>
</protein>
<name>A0A7Z7ET09_9GAMM</name>
<evidence type="ECO:0000313" key="3">
    <source>
        <dbReference type="Proteomes" id="UP000287766"/>
    </source>
</evidence>
<keyword evidence="1" id="KW-0812">Transmembrane</keyword>
<gene>
    <name evidence="2" type="ORF">CWE22_09800</name>
</gene>
<accession>A0A7Z7ET09</accession>
<dbReference type="InterPro" id="IPR021344">
    <property type="entry name" value="DUF2970"/>
</dbReference>
<proteinExistence type="predicted"/>
<evidence type="ECO:0000313" key="2">
    <source>
        <dbReference type="EMBL" id="RUO39579.1"/>
    </source>
</evidence>
<dbReference type="Proteomes" id="UP000287766">
    <property type="component" value="Unassembled WGS sequence"/>
</dbReference>
<evidence type="ECO:0000256" key="1">
    <source>
        <dbReference type="SAM" id="Phobius"/>
    </source>
</evidence>
<organism evidence="2 3">
    <name type="scientific">Pseudidiomarina aestuarii</name>
    <dbReference type="NCBI Taxonomy" id="624146"/>
    <lineage>
        <taxon>Bacteria</taxon>
        <taxon>Pseudomonadati</taxon>
        <taxon>Pseudomonadota</taxon>
        <taxon>Gammaproteobacteria</taxon>
        <taxon>Alteromonadales</taxon>
        <taxon>Idiomarinaceae</taxon>
        <taxon>Pseudidiomarina</taxon>
    </lineage>
</organism>
<keyword evidence="1" id="KW-0472">Membrane</keyword>
<comment type="caution">
    <text evidence="2">The sequence shown here is derived from an EMBL/GenBank/DDBJ whole genome shotgun (WGS) entry which is preliminary data.</text>
</comment>
<dbReference type="Pfam" id="PF11174">
    <property type="entry name" value="DUF2970"/>
    <property type="match status" value="1"/>
</dbReference>
<keyword evidence="3" id="KW-1185">Reference proteome</keyword>
<reference evidence="3" key="1">
    <citation type="journal article" date="2018" name="Front. Microbiol.">
        <title>Genome-Based Analysis Reveals the Taxonomy and Diversity of the Family Idiomarinaceae.</title>
        <authorList>
            <person name="Liu Y."/>
            <person name="Lai Q."/>
            <person name="Shao Z."/>
        </authorList>
    </citation>
    <scope>NUCLEOTIDE SEQUENCE [LARGE SCALE GENOMIC DNA]</scope>
    <source>
        <strain evidence="3">KYW314</strain>
    </source>
</reference>